<evidence type="ECO:0000256" key="11">
    <source>
        <dbReference type="RuleBase" id="RU361274"/>
    </source>
</evidence>
<dbReference type="SUPFAM" id="SSF64438">
    <property type="entry name" value="CNF1/YfiH-like putative cysteine hydrolases"/>
    <property type="match status" value="1"/>
</dbReference>
<evidence type="ECO:0000256" key="5">
    <source>
        <dbReference type="ARBA" id="ARBA00022723"/>
    </source>
</evidence>
<dbReference type="PANTHER" id="PTHR30616:SF2">
    <property type="entry name" value="PURINE NUCLEOSIDE PHOSPHORYLASE LACC1"/>
    <property type="match status" value="1"/>
</dbReference>
<dbReference type="GO" id="GO:0017061">
    <property type="term" value="F:S-methyl-5-thioadenosine phosphorylase activity"/>
    <property type="evidence" value="ECO:0007669"/>
    <property type="project" value="UniProtKB-EC"/>
</dbReference>
<proteinExistence type="inferred from homology"/>
<dbReference type="Gene3D" id="3.60.140.10">
    <property type="entry name" value="CNF1/YfiH-like putative cysteine hydrolases"/>
    <property type="match status" value="1"/>
</dbReference>
<evidence type="ECO:0000256" key="7">
    <source>
        <dbReference type="ARBA" id="ARBA00022833"/>
    </source>
</evidence>
<evidence type="ECO:0000256" key="2">
    <source>
        <dbReference type="ARBA" id="ARBA00003215"/>
    </source>
</evidence>
<keyword evidence="5" id="KW-0479">Metal-binding</keyword>
<dbReference type="GO" id="GO:0016787">
    <property type="term" value="F:hydrolase activity"/>
    <property type="evidence" value="ECO:0007669"/>
    <property type="project" value="UniProtKB-KW"/>
</dbReference>
<keyword evidence="6" id="KW-0378">Hydrolase</keyword>
<dbReference type="EMBL" id="CP001098">
    <property type="protein sequence ID" value="ACL69676.1"/>
    <property type="molecule type" value="Genomic_DNA"/>
</dbReference>
<keyword evidence="13" id="KW-1185">Reference proteome</keyword>
<dbReference type="PANTHER" id="PTHR30616">
    <property type="entry name" value="UNCHARACTERIZED PROTEIN YFIH"/>
    <property type="match status" value="1"/>
</dbReference>
<dbReference type="GO" id="GO:0005507">
    <property type="term" value="F:copper ion binding"/>
    <property type="evidence" value="ECO:0007669"/>
    <property type="project" value="TreeGrafter"/>
</dbReference>
<evidence type="ECO:0000256" key="10">
    <source>
        <dbReference type="ARBA" id="ARBA00049893"/>
    </source>
</evidence>
<keyword evidence="4" id="KW-0808">Transferase</keyword>
<evidence type="ECO:0000256" key="3">
    <source>
        <dbReference type="ARBA" id="ARBA00007353"/>
    </source>
</evidence>
<comment type="catalytic activity">
    <reaction evidence="10">
        <text>S-methyl-5'-thioadenosine + phosphate = 5-(methylsulfanyl)-alpha-D-ribose 1-phosphate + adenine</text>
        <dbReference type="Rhea" id="RHEA:11852"/>
        <dbReference type="ChEBI" id="CHEBI:16708"/>
        <dbReference type="ChEBI" id="CHEBI:17509"/>
        <dbReference type="ChEBI" id="CHEBI:43474"/>
        <dbReference type="ChEBI" id="CHEBI:58533"/>
        <dbReference type="EC" id="2.4.2.28"/>
    </reaction>
    <physiologicalReaction direction="left-to-right" evidence="10">
        <dbReference type="Rhea" id="RHEA:11853"/>
    </physiologicalReaction>
</comment>
<dbReference type="AlphaFoldDB" id="B8CWK7"/>
<dbReference type="STRING" id="373903.Hore_09200"/>
<evidence type="ECO:0000256" key="9">
    <source>
        <dbReference type="ARBA" id="ARBA00048968"/>
    </source>
</evidence>
<dbReference type="Pfam" id="PF02578">
    <property type="entry name" value="Cu-oxidase_4"/>
    <property type="match status" value="1"/>
</dbReference>
<accession>B8CWK7</accession>
<dbReference type="KEGG" id="hor:Hore_09200"/>
<comment type="function">
    <text evidence="2">Purine nucleoside enzyme that catalyzes the phosphorolysis of adenosine and inosine nucleosides, yielding D-ribose 1-phosphate and the respective free bases, adenine and hypoxanthine. Also catalyzes the phosphorolysis of S-methyl-5'-thioadenosine into adenine and S-methyl-5-thio-alpha-D-ribose 1-phosphate. Also has adenosine deaminase activity.</text>
</comment>
<evidence type="ECO:0000313" key="12">
    <source>
        <dbReference type="EMBL" id="ACL69676.1"/>
    </source>
</evidence>
<organism evidence="12 13">
    <name type="scientific">Halothermothrix orenii (strain H 168 / OCM 544 / DSM 9562)</name>
    <dbReference type="NCBI Taxonomy" id="373903"/>
    <lineage>
        <taxon>Bacteria</taxon>
        <taxon>Bacillati</taxon>
        <taxon>Bacillota</taxon>
        <taxon>Clostridia</taxon>
        <taxon>Halanaerobiales</taxon>
        <taxon>Halothermotrichaceae</taxon>
        <taxon>Halothermothrix</taxon>
    </lineage>
</organism>
<reference evidence="12 13" key="1">
    <citation type="journal article" date="2009" name="PLoS ONE">
        <title>Genome analysis of the anaerobic thermohalophilic bacterium Halothermothrix orenii.</title>
        <authorList>
            <person name="Mavromatis K."/>
            <person name="Ivanova N."/>
            <person name="Anderson I."/>
            <person name="Lykidis A."/>
            <person name="Hooper S.D."/>
            <person name="Sun H."/>
            <person name="Kunin V."/>
            <person name="Lapidus A."/>
            <person name="Hugenholtz P."/>
            <person name="Patel B."/>
            <person name="Kyrpides N.C."/>
        </authorList>
    </citation>
    <scope>NUCLEOTIDE SEQUENCE [LARGE SCALE GENOMIC DNA]</scope>
    <source>
        <strain evidence="13">H 168 / OCM 544 / DSM 9562</strain>
    </source>
</reference>
<dbReference type="InterPro" id="IPR011324">
    <property type="entry name" value="Cytotoxic_necrot_fac-like_cat"/>
</dbReference>
<dbReference type="NCBIfam" id="TIGR00726">
    <property type="entry name" value="peptidoglycan editing factor PgeF"/>
    <property type="match status" value="1"/>
</dbReference>
<comment type="catalytic activity">
    <reaction evidence="9">
        <text>adenosine + phosphate = alpha-D-ribose 1-phosphate + adenine</text>
        <dbReference type="Rhea" id="RHEA:27642"/>
        <dbReference type="ChEBI" id="CHEBI:16335"/>
        <dbReference type="ChEBI" id="CHEBI:16708"/>
        <dbReference type="ChEBI" id="CHEBI:43474"/>
        <dbReference type="ChEBI" id="CHEBI:57720"/>
        <dbReference type="EC" id="2.4.2.1"/>
    </reaction>
    <physiologicalReaction direction="left-to-right" evidence="9">
        <dbReference type="Rhea" id="RHEA:27643"/>
    </physiologicalReaction>
</comment>
<keyword evidence="7" id="KW-0862">Zinc</keyword>
<dbReference type="InterPro" id="IPR038371">
    <property type="entry name" value="Cu_polyphenol_OxRdtase_sf"/>
</dbReference>
<dbReference type="Proteomes" id="UP000000719">
    <property type="component" value="Chromosome"/>
</dbReference>
<comment type="similarity">
    <text evidence="3 11">Belongs to the purine nucleoside phosphorylase YfiH/LACC1 family.</text>
</comment>
<evidence type="ECO:0000256" key="6">
    <source>
        <dbReference type="ARBA" id="ARBA00022801"/>
    </source>
</evidence>
<dbReference type="eggNOG" id="COG1496">
    <property type="taxonomic scope" value="Bacteria"/>
</dbReference>
<protein>
    <recommendedName>
        <fullName evidence="11">Purine nucleoside phosphorylase</fullName>
    </recommendedName>
</protein>
<evidence type="ECO:0000256" key="4">
    <source>
        <dbReference type="ARBA" id="ARBA00022679"/>
    </source>
</evidence>
<evidence type="ECO:0000313" key="13">
    <source>
        <dbReference type="Proteomes" id="UP000000719"/>
    </source>
</evidence>
<dbReference type="HOGENOM" id="CLU_065784_0_0_9"/>
<evidence type="ECO:0000256" key="1">
    <source>
        <dbReference type="ARBA" id="ARBA00000553"/>
    </source>
</evidence>
<dbReference type="InterPro" id="IPR003730">
    <property type="entry name" value="Cu_polyphenol_OxRdtase"/>
</dbReference>
<comment type="catalytic activity">
    <reaction evidence="8">
        <text>adenosine + H2O + H(+) = inosine + NH4(+)</text>
        <dbReference type="Rhea" id="RHEA:24408"/>
        <dbReference type="ChEBI" id="CHEBI:15377"/>
        <dbReference type="ChEBI" id="CHEBI:15378"/>
        <dbReference type="ChEBI" id="CHEBI:16335"/>
        <dbReference type="ChEBI" id="CHEBI:17596"/>
        <dbReference type="ChEBI" id="CHEBI:28938"/>
        <dbReference type="EC" id="3.5.4.4"/>
    </reaction>
    <physiologicalReaction direction="left-to-right" evidence="8">
        <dbReference type="Rhea" id="RHEA:24409"/>
    </physiologicalReaction>
</comment>
<evidence type="ECO:0000256" key="8">
    <source>
        <dbReference type="ARBA" id="ARBA00047989"/>
    </source>
</evidence>
<dbReference type="CDD" id="cd16833">
    <property type="entry name" value="YfiH"/>
    <property type="match status" value="1"/>
</dbReference>
<dbReference type="RefSeq" id="WP_012635863.1">
    <property type="nucleotide sequence ID" value="NC_011899.1"/>
</dbReference>
<dbReference type="SMR" id="B8CWK7"/>
<name>B8CWK7_HALOH</name>
<gene>
    <name evidence="12" type="ordered locus">Hore_09200</name>
</gene>
<sequence length="268" mass="30004">MFVWNGAGPLQYLEIEEFKDNGVTAIFTSRRGGVSKGSYGTLNLGFHSGDDHQNVVENRKIISSSIKIDYHNFVAGEQVHGNKVYIVAEEDKGKGALDYNTSISGVDALITDRPGLPLISFYADCVPLYFLAPSRRVIALAHAGWKGTLLKIGQKTIEKMNQYFDINIKNCLAAIGPSISPDVYEVDDRVVGRFKEKFTEWRDIVVDKGKGYYLLNLWEANRIVLNKAGIPSKNIITSGYCTYKYDNFFYSYRRDGAKTGRMASIIVI</sequence>
<comment type="catalytic activity">
    <reaction evidence="1">
        <text>inosine + phosphate = alpha-D-ribose 1-phosphate + hypoxanthine</text>
        <dbReference type="Rhea" id="RHEA:27646"/>
        <dbReference type="ChEBI" id="CHEBI:17368"/>
        <dbReference type="ChEBI" id="CHEBI:17596"/>
        <dbReference type="ChEBI" id="CHEBI:43474"/>
        <dbReference type="ChEBI" id="CHEBI:57720"/>
        <dbReference type="EC" id="2.4.2.1"/>
    </reaction>
    <physiologicalReaction direction="left-to-right" evidence="1">
        <dbReference type="Rhea" id="RHEA:27647"/>
    </physiologicalReaction>
</comment>